<evidence type="ECO:0000313" key="3">
    <source>
        <dbReference type="Proteomes" id="UP000283569"/>
    </source>
</evidence>
<dbReference type="EMBL" id="MRDB01000123">
    <property type="protein sequence ID" value="RKL22151.1"/>
    <property type="molecule type" value="Genomic_DNA"/>
</dbReference>
<feature type="chain" id="PRO_5019394619" description="AA1-like domain-containing protein" evidence="1">
    <location>
        <begin position="18"/>
        <end position="133"/>
    </location>
</feature>
<proteinExistence type="predicted"/>
<comment type="caution">
    <text evidence="2">The sequence shown here is derived from an EMBL/GenBank/DDBJ whole genome shotgun (WGS) entry which is preliminary data.</text>
</comment>
<evidence type="ECO:0000256" key="1">
    <source>
        <dbReference type="SAM" id="SignalP"/>
    </source>
</evidence>
<evidence type="ECO:0008006" key="4">
    <source>
        <dbReference type="Google" id="ProtNLM"/>
    </source>
</evidence>
<dbReference type="Proteomes" id="UP000283569">
    <property type="component" value="Unassembled WGS sequence"/>
</dbReference>
<reference evidence="2 3" key="1">
    <citation type="journal article" date="2018" name="Sci. Rep.">
        <title>Characterisation of pathogen-specific regions and novel effector candidates in Fusarium oxysporum f. sp. cepae.</title>
        <authorList>
            <person name="Armitage A.D."/>
            <person name="Taylor A."/>
            <person name="Sobczyk M.K."/>
            <person name="Baxter L."/>
            <person name="Greenfield B.P."/>
            <person name="Bates H.J."/>
            <person name="Wilson F."/>
            <person name="Jackson A.C."/>
            <person name="Ott S."/>
            <person name="Harrison R.J."/>
            <person name="Clarkson J.P."/>
        </authorList>
    </citation>
    <scope>NUCLEOTIDE SEQUENCE [LARGE SCALE GENOMIC DNA]</scope>
    <source>
        <strain evidence="2 3">Fp_A8</strain>
    </source>
</reference>
<accession>A0A420RYR3</accession>
<name>A0A420RYR3_GIBIN</name>
<keyword evidence="1" id="KW-0732">Signal</keyword>
<evidence type="ECO:0000313" key="2">
    <source>
        <dbReference type="EMBL" id="RKL22151.1"/>
    </source>
</evidence>
<feature type="signal peptide" evidence="1">
    <location>
        <begin position="1"/>
        <end position="17"/>
    </location>
</feature>
<protein>
    <recommendedName>
        <fullName evidence="4">AA1-like domain-containing protein</fullName>
    </recommendedName>
</protein>
<sequence>MFAPLMMLSILVPGTFAASSQHARCHSNKLPASITVAHVDRNNKNDISFRLYTDGMTTRCPPLTKHTSHNAPQALKPRKVYECANPDATFSYDSHDGKLKIWVANDNGFFGGSVIVSDLAPEVISVNLDCLSS</sequence>
<dbReference type="AlphaFoldDB" id="A0A420RYR3"/>
<gene>
    <name evidence="2" type="ORF">BFJ72_g14741</name>
</gene>
<organism evidence="2 3">
    <name type="scientific">Gibberella intermedia</name>
    <name type="common">Bulb rot disease fungus</name>
    <name type="synonym">Fusarium proliferatum</name>
    <dbReference type="NCBI Taxonomy" id="948311"/>
    <lineage>
        <taxon>Eukaryota</taxon>
        <taxon>Fungi</taxon>
        <taxon>Dikarya</taxon>
        <taxon>Ascomycota</taxon>
        <taxon>Pezizomycotina</taxon>
        <taxon>Sordariomycetes</taxon>
        <taxon>Hypocreomycetidae</taxon>
        <taxon>Hypocreales</taxon>
        <taxon>Nectriaceae</taxon>
        <taxon>Fusarium</taxon>
        <taxon>Fusarium fujikuroi species complex</taxon>
    </lineage>
</organism>